<organism evidence="1">
    <name type="scientific">Magallana gigas</name>
    <name type="common">Pacific oyster</name>
    <name type="synonym">Crassostrea gigas</name>
    <dbReference type="NCBI Taxonomy" id="29159"/>
    <lineage>
        <taxon>Eukaryota</taxon>
        <taxon>Metazoa</taxon>
        <taxon>Spiralia</taxon>
        <taxon>Lophotrochozoa</taxon>
        <taxon>Mollusca</taxon>
        <taxon>Bivalvia</taxon>
        <taxon>Autobranchia</taxon>
        <taxon>Pteriomorphia</taxon>
        <taxon>Ostreida</taxon>
        <taxon>Ostreoidea</taxon>
        <taxon>Ostreidae</taxon>
        <taxon>Magallana</taxon>
    </lineage>
</organism>
<sequence>MDALCTMITDAPEFLVKHVDSVIPQLLKLTTYKPAMRGSSIQEVTDWLLFTEGADFSPAVFAGACVPARPCDPTLQTPGSQITGGRAGRQETTGQAGGCES</sequence>
<proteinExistence type="predicted"/>
<dbReference type="EMBL" id="JH818731">
    <property type="protein sequence ID" value="EKC20558.1"/>
    <property type="molecule type" value="Genomic_DNA"/>
</dbReference>
<gene>
    <name evidence="1" type="ORF">CGI_10005819</name>
</gene>
<protein>
    <submittedName>
        <fullName evidence="1">Uncharacterized protein</fullName>
    </submittedName>
</protein>
<dbReference type="HOGENOM" id="CLU_2294355_0_0_1"/>
<reference evidence="1" key="1">
    <citation type="journal article" date="2012" name="Nature">
        <title>The oyster genome reveals stress adaptation and complexity of shell formation.</title>
        <authorList>
            <person name="Zhang G."/>
            <person name="Fang X."/>
            <person name="Guo X."/>
            <person name="Li L."/>
            <person name="Luo R."/>
            <person name="Xu F."/>
            <person name="Yang P."/>
            <person name="Zhang L."/>
            <person name="Wang X."/>
            <person name="Qi H."/>
            <person name="Xiong Z."/>
            <person name="Que H."/>
            <person name="Xie Y."/>
            <person name="Holland P.W."/>
            <person name="Paps J."/>
            <person name="Zhu Y."/>
            <person name="Wu F."/>
            <person name="Chen Y."/>
            <person name="Wang J."/>
            <person name="Peng C."/>
            <person name="Meng J."/>
            <person name="Yang L."/>
            <person name="Liu J."/>
            <person name="Wen B."/>
            <person name="Zhang N."/>
            <person name="Huang Z."/>
            <person name="Zhu Q."/>
            <person name="Feng Y."/>
            <person name="Mount A."/>
            <person name="Hedgecock D."/>
            <person name="Xu Z."/>
            <person name="Liu Y."/>
            <person name="Domazet-Loso T."/>
            <person name="Du Y."/>
            <person name="Sun X."/>
            <person name="Zhang S."/>
            <person name="Liu B."/>
            <person name="Cheng P."/>
            <person name="Jiang X."/>
            <person name="Li J."/>
            <person name="Fan D."/>
            <person name="Wang W."/>
            <person name="Fu W."/>
            <person name="Wang T."/>
            <person name="Wang B."/>
            <person name="Zhang J."/>
            <person name="Peng Z."/>
            <person name="Li Y."/>
            <person name="Li N."/>
            <person name="Wang J."/>
            <person name="Chen M."/>
            <person name="He Y."/>
            <person name="Tan F."/>
            <person name="Song X."/>
            <person name="Zheng Q."/>
            <person name="Huang R."/>
            <person name="Yang H."/>
            <person name="Du X."/>
            <person name="Chen L."/>
            <person name="Yang M."/>
            <person name="Gaffney P.M."/>
            <person name="Wang S."/>
            <person name="Luo L."/>
            <person name="She Z."/>
            <person name="Ming Y."/>
            <person name="Huang W."/>
            <person name="Zhang S."/>
            <person name="Huang B."/>
            <person name="Zhang Y."/>
            <person name="Qu T."/>
            <person name="Ni P."/>
            <person name="Miao G."/>
            <person name="Wang J."/>
            <person name="Wang Q."/>
            <person name="Steinberg C.E."/>
            <person name="Wang H."/>
            <person name="Li N."/>
            <person name="Qian L."/>
            <person name="Zhang G."/>
            <person name="Li Y."/>
            <person name="Yang H."/>
            <person name="Liu X."/>
            <person name="Wang J."/>
            <person name="Yin Y."/>
            <person name="Wang J."/>
        </authorList>
    </citation>
    <scope>NUCLEOTIDE SEQUENCE [LARGE SCALE GENOMIC DNA]</scope>
    <source>
        <strain evidence="1">05x7-T-G4-1.051#20</strain>
    </source>
</reference>
<name>K1PG69_MAGGI</name>
<accession>K1PG69</accession>
<dbReference type="InParanoid" id="K1PG69"/>
<dbReference type="AlphaFoldDB" id="K1PG69"/>
<evidence type="ECO:0000313" key="1">
    <source>
        <dbReference type="EMBL" id="EKC20558.1"/>
    </source>
</evidence>